<keyword evidence="4" id="KW-0547">Nucleotide-binding</keyword>
<dbReference type="OrthoDB" id="9762169at2"/>
<sequence>MAVSEDGQLMAALEKDEAYRVERVLASNEAGSTEVVSRQGAGHVGEGPLVRKRIKRNVANDEVFSRLSSVCGAHLPRVVETYDLPDQVVIVREYVYGASLATCVANAGRMGQTAAARVIVDVCDAVAALHEQGIVHRDVSPKNVILSPRGAVLIDLGIARAYVEGAQRDTTRLGTWGFASPEQYGFAQTDGRSDVYSVGCLLGYMLTGLTPDAEGYATALADPGIVRPELRRIVEKACRFEPSERYQSATALRDAMLQAVPEAAVGNDAKTSGAKSSKREKIPRTLARPGQLVAAFSEAKPWVQVLTVALVVLGAFVGILFGSAAVYATNAMAGDHPVESLLVILGVTAYLVLLLVDEIPAAMLGAGPYAAMKYKRRSARVILMAKRLLMGLGLLIAFVAVLTMCVALTPGS</sequence>
<keyword evidence="3" id="KW-0808">Transferase</keyword>
<keyword evidence="7" id="KW-0472">Membrane</keyword>
<evidence type="ECO:0000256" key="6">
    <source>
        <dbReference type="ARBA" id="ARBA00022840"/>
    </source>
</evidence>
<organism evidence="9 10">
    <name type="scientific">Tractidigestivibacter scatoligenes</name>
    <name type="common">Olsenella scatoligenes</name>
    <dbReference type="NCBI Taxonomy" id="1299998"/>
    <lineage>
        <taxon>Bacteria</taxon>
        <taxon>Bacillati</taxon>
        <taxon>Actinomycetota</taxon>
        <taxon>Coriobacteriia</taxon>
        <taxon>Coriobacteriales</taxon>
        <taxon>Atopobiaceae</taxon>
        <taxon>Tractidigestivibacter</taxon>
    </lineage>
</organism>
<evidence type="ECO:0000313" key="10">
    <source>
        <dbReference type="Proteomes" id="UP000054078"/>
    </source>
</evidence>
<name>A0A117J4F6_TRASO</name>
<dbReference type="RefSeq" id="WP_059052508.1">
    <property type="nucleotide sequence ID" value="NZ_LOJF01000001.1"/>
</dbReference>
<dbReference type="SMART" id="SM00220">
    <property type="entry name" value="S_TKc"/>
    <property type="match status" value="1"/>
</dbReference>
<feature type="transmembrane region" description="Helical" evidence="7">
    <location>
        <begin position="305"/>
        <end position="328"/>
    </location>
</feature>
<dbReference type="SUPFAM" id="SSF56112">
    <property type="entry name" value="Protein kinase-like (PK-like)"/>
    <property type="match status" value="1"/>
</dbReference>
<feature type="domain" description="Protein kinase" evidence="8">
    <location>
        <begin position="19"/>
        <end position="257"/>
    </location>
</feature>
<dbReference type="PROSITE" id="PS00109">
    <property type="entry name" value="PROTEIN_KINASE_TYR"/>
    <property type="match status" value="1"/>
</dbReference>
<dbReference type="InterPro" id="IPR011009">
    <property type="entry name" value="Kinase-like_dom_sf"/>
</dbReference>
<evidence type="ECO:0000256" key="4">
    <source>
        <dbReference type="ARBA" id="ARBA00022741"/>
    </source>
</evidence>
<comment type="caution">
    <text evidence="9">The sequence shown here is derived from an EMBL/GenBank/DDBJ whole genome shotgun (WGS) entry which is preliminary data.</text>
</comment>
<dbReference type="InterPro" id="IPR000719">
    <property type="entry name" value="Prot_kinase_dom"/>
</dbReference>
<dbReference type="PROSITE" id="PS50011">
    <property type="entry name" value="PROTEIN_KINASE_DOM"/>
    <property type="match status" value="1"/>
</dbReference>
<dbReference type="Gene3D" id="1.10.510.10">
    <property type="entry name" value="Transferase(Phosphotransferase) domain 1"/>
    <property type="match status" value="1"/>
</dbReference>
<proteinExistence type="predicted"/>
<dbReference type="GO" id="GO:0004674">
    <property type="term" value="F:protein serine/threonine kinase activity"/>
    <property type="evidence" value="ECO:0007669"/>
    <property type="project" value="UniProtKB-KW"/>
</dbReference>
<dbReference type="Proteomes" id="UP000054078">
    <property type="component" value="Unassembled WGS sequence"/>
</dbReference>
<keyword evidence="7" id="KW-0812">Transmembrane</keyword>
<feature type="transmembrane region" description="Helical" evidence="7">
    <location>
        <begin position="340"/>
        <end position="367"/>
    </location>
</feature>
<dbReference type="STRING" id="1299998.AUL39_00330"/>
<feature type="transmembrane region" description="Helical" evidence="7">
    <location>
        <begin position="388"/>
        <end position="409"/>
    </location>
</feature>
<dbReference type="Pfam" id="PF00069">
    <property type="entry name" value="Pkinase"/>
    <property type="match status" value="1"/>
</dbReference>
<dbReference type="InterPro" id="IPR008266">
    <property type="entry name" value="Tyr_kinase_AS"/>
</dbReference>
<keyword evidence="10" id="KW-1185">Reference proteome</keyword>
<keyword evidence="5" id="KW-0418">Kinase</keyword>
<dbReference type="AlphaFoldDB" id="A0A117J4F6"/>
<keyword evidence="6" id="KW-0067">ATP-binding</keyword>
<keyword evidence="2" id="KW-0723">Serine/threonine-protein kinase</keyword>
<protein>
    <recommendedName>
        <fullName evidence="1">non-specific serine/threonine protein kinase</fullName>
        <ecNumber evidence="1">2.7.11.1</ecNumber>
    </recommendedName>
</protein>
<dbReference type="CDD" id="cd14014">
    <property type="entry name" value="STKc_PknB_like"/>
    <property type="match status" value="1"/>
</dbReference>
<dbReference type="EMBL" id="LOJF01000001">
    <property type="protein sequence ID" value="KUH58839.1"/>
    <property type="molecule type" value="Genomic_DNA"/>
</dbReference>
<dbReference type="EC" id="2.7.11.1" evidence="1"/>
<evidence type="ECO:0000256" key="5">
    <source>
        <dbReference type="ARBA" id="ARBA00022777"/>
    </source>
</evidence>
<dbReference type="PANTHER" id="PTHR43289:SF6">
    <property type="entry name" value="SERINE_THREONINE-PROTEIN KINASE NEKL-3"/>
    <property type="match status" value="1"/>
</dbReference>
<reference evidence="9 10" key="1">
    <citation type="submission" date="2015-12" db="EMBL/GenBank/DDBJ databases">
        <title>Draft Genome Sequence of Olsenella scatoligenes SK9K4T; a Producer of 3-Methylindole- (skatole) and 4-Methylphenol- (p-cresol) Isolated from Pig Feces.</title>
        <authorList>
            <person name="Li X."/>
            <person name="Borg B."/>
            <person name="Canibe N."/>
        </authorList>
    </citation>
    <scope>NUCLEOTIDE SEQUENCE [LARGE SCALE GENOMIC DNA]</scope>
    <source>
        <strain evidence="9 10">SK9K4</strain>
    </source>
</reference>
<evidence type="ECO:0000313" key="9">
    <source>
        <dbReference type="EMBL" id="KUH58839.1"/>
    </source>
</evidence>
<evidence type="ECO:0000256" key="1">
    <source>
        <dbReference type="ARBA" id="ARBA00012513"/>
    </source>
</evidence>
<keyword evidence="7" id="KW-1133">Transmembrane helix</keyword>
<accession>A0A117J4F6</accession>
<evidence type="ECO:0000256" key="7">
    <source>
        <dbReference type="SAM" id="Phobius"/>
    </source>
</evidence>
<evidence type="ECO:0000259" key="8">
    <source>
        <dbReference type="PROSITE" id="PS50011"/>
    </source>
</evidence>
<dbReference type="PANTHER" id="PTHR43289">
    <property type="entry name" value="MITOGEN-ACTIVATED PROTEIN KINASE KINASE KINASE 20-RELATED"/>
    <property type="match status" value="1"/>
</dbReference>
<evidence type="ECO:0000256" key="2">
    <source>
        <dbReference type="ARBA" id="ARBA00022527"/>
    </source>
</evidence>
<gene>
    <name evidence="9" type="ORF">AUL39_00330</name>
</gene>
<dbReference type="GO" id="GO:0005524">
    <property type="term" value="F:ATP binding"/>
    <property type="evidence" value="ECO:0007669"/>
    <property type="project" value="UniProtKB-KW"/>
</dbReference>
<evidence type="ECO:0000256" key="3">
    <source>
        <dbReference type="ARBA" id="ARBA00022679"/>
    </source>
</evidence>